<dbReference type="AlphaFoldDB" id="A0AAN6MMP7"/>
<dbReference type="PANTHER" id="PTHR48070:SF7">
    <property type="entry name" value="SERINE HYDROLASE FSH DOMAIN-CONTAINING PROTEIN-RELATED"/>
    <property type="match status" value="1"/>
</dbReference>
<evidence type="ECO:0000259" key="2">
    <source>
        <dbReference type="Pfam" id="PF03959"/>
    </source>
</evidence>
<protein>
    <submittedName>
        <fullName evidence="3">Family of serine hydrolases 1</fullName>
    </submittedName>
</protein>
<feature type="domain" description="Serine hydrolase" evidence="2">
    <location>
        <begin position="6"/>
        <end position="267"/>
    </location>
</feature>
<dbReference type="Proteomes" id="UP001303889">
    <property type="component" value="Unassembled WGS sequence"/>
</dbReference>
<gene>
    <name evidence="3" type="ORF">C8A05DRAFT_15211</name>
</gene>
<dbReference type="GO" id="GO:0005737">
    <property type="term" value="C:cytoplasm"/>
    <property type="evidence" value="ECO:0007669"/>
    <property type="project" value="TreeGrafter"/>
</dbReference>
<dbReference type="GO" id="GO:0019748">
    <property type="term" value="P:secondary metabolic process"/>
    <property type="evidence" value="ECO:0007669"/>
    <property type="project" value="TreeGrafter"/>
</dbReference>
<dbReference type="Gene3D" id="3.40.50.1820">
    <property type="entry name" value="alpha/beta hydrolase"/>
    <property type="match status" value="1"/>
</dbReference>
<keyword evidence="1 3" id="KW-0378">Hydrolase</keyword>
<dbReference type="PANTHER" id="PTHR48070">
    <property type="entry name" value="ESTERASE OVCA2"/>
    <property type="match status" value="1"/>
</dbReference>
<dbReference type="SUPFAM" id="SSF53474">
    <property type="entry name" value="alpha/beta-Hydrolases"/>
    <property type="match status" value="1"/>
</dbReference>
<accession>A0AAN6MMP7</accession>
<dbReference type="InterPro" id="IPR005645">
    <property type="entry name" value="FSH-like_dom"/>
</dbReference>
<name>A0AAN6MMP7_9PEZI</name>
<evidence type="ECO:0000313" key="4">
    <source>
        <dbReference type="Proteomes" id="UP001303889"/>
    </source>
</evidence>
<sequence>MSPTPKPIRILGLHGMGTSASILRSQTAAFRAKLPPHITFTFLDAPFFCDAAPGTDILFAPGTGHRAWWTGADTNAIRGAARLFAEHLASDEGPFDIVLGFSQGCALIASYLLYLAEENEKARPAFGAAVFVCGGVPLPALEDLGVDVTDKAREVNDRTSRGLKKKAGAIVGLAGNLGQIRPGVGLWDDLEGLVHDPEKMPTEEDVFGLDFTTMPEWLRIRVPAVHVYGAKDPRWPASVQLAHFCEDRRLYDHGGGHEIPRTTEVSNRIAELVMELVGELEKKAK</sequence>
<dbReference type="GO" id="GO:0016787">
    <property type="term" value="F:hydrolase activity"/>
    <property type="evidence" value="ECO:0007669"/>
    <property type="project" value="UniProtKB-KW"/>
</dbReference>
<evidence type="ECO:0000256" key="1">
    <source>
        <dbReference type="ARBA" id="ARBA00022801"/>
    </source>
</evidence>
<comment type="caution">
    <text evidence="3">The sequence shown here is derived from an EMBL/GenBank/DDBJ whole genome shotgun (WGS) entry which is preliminary data.</text>
</comment>
<dbReference type="InterPro" id="IPR050593">
    <property type="entry name" value="LovG"/>
</dbReference>
<organism evidence="3 4">
    <name type="scientific">Staphylotrichum tortipilum</name>
    <dbReference type="NCBI Taxonomy" id="2831512"/>
    <lineage>
        <taxon>Eukaryota</taxon>
        <taxon>Fungi</taxon>
        <taxon>Dikarya</taxon>
        <taxon>Ascomycota</taxon>
        <taxon>Pezizomycotina</taxon>
        <taxon>Sordariomycetes</taxon>
        <taxon>Sordariomycetidae</taxon>
        <taxon>Sordariales</taxon>
        <taxon>Chaetomiaceae</taxon>
        <taxon>Staphylotrichum</taxon>
    </lineage>
</organism>
<keyword evidence="4" id="KW-1185">Reference proteome</keyword>
<dbReference type="EMBL" id="MU855488">
    <property type="protein sequence ID" value="KAK3902772.1"/>
    <property type="molecule type" value="Genomic_DNA"/>
</dbReference>
<dbReference type="Pfam" id="PF03959">
    <property type="entry name" value="FSH1"/>
    <property type="match status" value="1"/>
</dbReference>
<evidence type="ECO:0000313" key="3">
    <source>
        <dbReference type="EMBL" id="KAK3902772.1"/>
    </source>
</evidence>
<reference evidence="3" key="1">
    <citation type="journal article" date="2023" name="Mol. Phylogenet. Evol.">
        <title>Genome-scale phylogeny and comparative genomics of the fungal order Sordariales.</title>
        <authorList>
            <person name="Hensen N."/>
            <person name="Bonometti L."/>
            <person name="Westerberg I."/>
            <person name="Brannstrom I.O."/>
            <person name="Guillou S."/>
            <person name="Cros-Aarteil S."/>
            <person name="Calhoun S."/>
            <person name="Haridas S."/>
            <person name="Kuo A."/>
            <person name="Mondo S."/>
            <person name="Pangilinan J."/>
            <person name="Riley R."/>
            <person name="LaButti K."/>
            <person name="Andreopoulos B."/>
            <person name="Lipzen A."/>
            <person name="Chen C."/>
            <person name="Yan M."/>
            <person name="Daum C."/>
            <person name="Ng V."/>
            <person name="Clum A."/>
            <person name="Steindorff A."/>
            <person name="Ohm R.A."/>
            <person name="Martin F."/>
            <person name="Silar P."/>
            <person name="Natvig D.O."/>
            <person name="Lalanne C."/>
            <person name="Gautier V."/>
            <person name="Ament-Velasquez S.L."/>
            <person name="Kruys A."/>
            <person name="Hutchinson M.I."/>
            <person name="Powell A.J."/>
            <person name="Barry K."/>
            <person name="Miller A.N."/>
            <person name="Grigoriev I.V."/>
            <person name="Debuchy R."/>
            <person name="Gladieux P."/>
            <person name="Hiltunen Thoren M."/>
            <person name="Johannesson H."/>
        </authorList>
    </citation>
    <scope>NUCLEOTIDE SEQUENCE</scope>
    <source>
        <strain evidence="3">CBS 103.79</strain>
    </source>
</reference>
<reference evidence="3" key="2">
    <citation type="submission" date="2023-05" db="EMBL/GenBank/DDBJ databases">
        <authorList>
            <consortium name="Lawrence Berkeley National Laboratory"/>
            <person name="Steindorff A."/>
            <person name="Hensen N."/>
            <person name="Bonometti L."/>
            <person name="Westerberg I."/>
            <person name="Brannstrom I.O."/>
            <person name="Guillou S."/>
            <person name="Cros-Aarteil S."/>
            <person name="Calhoun S."/>
            <person name="Haridas S."/>
            <person name="Kuo A."/>
            <person name="Mondo S."/>
            <person name="Pangilinan J."/>
            <person name="Riley R."/>
            <person name="Labutti K."/>
            <person name="Andreopoulos B."/>
            <person name="Lipzen A."/>
            <person name="Chen C."/>
            <person name="Yanf M."/>
            <person name="Daum C."/>
            <person name="Ng V."/>
            <person name="Clum A."/>
            <person name="Ohm R."/>
            <person name="Martin F."/>
            <person name="Silar P."/>
            <person name="Natvig D."/>
            <person name="Lalanne C."/>
            <person name="Gautier V."/>
            <person name="Ament-Velasquez S.L."/>
            <person name="Kruys A."/>
            <person name="Hutchinson M.I."/>
            <person name="Powell A.J."/>
            <person name="Barry K."/>
            <person name="Miller A.N."/>
            <person name="Grigoriev I.V."/>
            <person name="Debuchy R."/>
            <person name="Gladieux P."/>
            <person name="Thoren M.H."/>
            <person name="Johannesson H."/>
        </authorList>
    </citation>
    <scope>NUCLEOTIDE SEQUENCE</scope>
    <source>
        <strain evidence="3">CBS 103.79</strain>
    </source>
</reference>
<dbReference type="GO" id="GO:0005634">
    <property type="term" value="C:nucleus"/>
    <property type="evidence" value="ECO:0007669"/>
    <property type="project" value="TreeGrafter"/>
</dbReference>
<proteinExistence type="predicted"/>
<dbReference type="InterPro" id="IPR029058">
    <property type="entry name" value="AB_hydrolase_fold"/>
</dbReference>